<evidence type="ECO:0000313" key="13">
    <source>
        <dbReference type="Proteomes" id="UP000478463"/>
    </source>
</evidence>
<evidence type="ECO:0000256" key="2">
    <source>
        <dbReference type="ARBA" id="ARBA00009433"/>
    </source>
</evidence>
<keyword evidence="9 11" id="KW-0411">Iron-sulfur</keyword>
<dbReference type="InterPro" id="IPR001041">
    <property type="entry name" value="2Fe-2S_ferredoxin-type"/>
</dbReference>
<dbReference type="GO" id="GO:0051537">
    <property type="term" value="F:2 iron, 2 sulfur cluster binding"/>
    <property type="evidence" value="ECO:0007669"/>
    <property type="project" value="UniProtKB-KW"/>
</dbReference>
<evidence type="ECO:0000256" key="7">
    <source>
        <dbReference type="ARBA" id="ARBA00023002"/>
    </source>
</evidence>
<dbReference type="GO" id="GO:0006099">
    <property type="term" value="P:tricarboxylic acid cycle"/>
    <property type="evidence" value="ECO:0007669"/>
    <property type="project" value="UniProtKB-KW"/>
</dbReference>
<proteinExistence type="inferred from homology"/>
<keyword evidence="7" id="KW-0560">Oxidoreductase</keyword>
<dbReference type="GO" id="GO:0051539">
    <property type="term" value="F:4 iron, 4 sulfur cluster binding"/>
    <property type="evidence" value="ECO:0007669"/>
    <property type="project" value="UniProtKB-KW"/>
</dbReference>
<keyword evidence="6 11" id="KW-0479">Metal-binding</keyword>
<keyword evidence="3 11" id="KW-0004">4Fe-4S</keyword>
<comment type="cofactor">
    <cofactor evidence="11">
        <name>[2Fe-2S] cluster</name>
        <dbReference type="ChEBI" id="CHEBI:190135"/>
    </cofactor>
    <text evidence="11">Binds 1 [2Fe-2S] cluster.</text>
</comment>
<dbReference type="GO" id="GO:0008177">
    <property type="term" value="F:succinate dehydrogenase (quinone) activity"/>
    <property type="evidence" value="ECO:0007669"/>
    <property type="project" value="UniProtKB-EC"/>
</dbReference>
<dbReference type="GO" id="GO:0051538">
    <property type="term" value="F:3 iron, 4 sulfur cluster binding"/>
    <property type="evidence" value="ECO:0007669"/>
    <property type="project" value="UniProtKB-KW"/>
</dbReference>
<dbReference type="GO" id="GO:0046872">
    <property type="term" value="F:metal ion binding"/>
    <property type="evidence" value="ECO:0007669"/>
    <property type="project" value="UniProtKB-KW"/>
</dbReference>
<protein>
    <recommendedName>
        <fullName evidence="11">Fumarate reductase iron-sulfur subunit</fullName>
        <ecNumber evidence="11">1.3.5.1</ecNumber>
    </recommendedName>
</protein>
<dbReference type="InterPro" id="IPR017896">
    <property type="entry name" value="4Fe4S_Fe-S-bd"/>
</dbReference>
<dbReference type="PROSITE" id="PS00198">
    <property type="entry name" value="4FE4S_FER_1"/>
    <property type="match status" value="1"/>
</dbReference>
<evidence type="ECO:0000256" key="9">
    <source>
        <dbReference type="ARBA" id="ARBA00023014"/>
    </source>
</evidence>
<evidence type="ECO:0000256" key="5">
    <source>
        <dbReference type="ARBA" id="ARBA00022714"/>
    </source>
</evidence>
<evidence type="ECO:0000256" key="3">
    <source>
        <dbReference type="ARBA" id="ARBA00022485"/>
    </source>
</evidence>
<dbReference type="PROSITE" id="PS51379">
    <property type="entry name" value="4FE4S_FER_2"/>
    <property type="match status" value="1"/>
</dbReference>
<gene>
    <name evidence="12" type="ORF">GS424_004720</name>
</gene>
<dbReference type="InterPro" id="IPR009051">
    <property type="entry name" value="Helical_ferredxn"/>
</dbReference>
<dbReference type="InterPro" id="IPR004489">
    <property type="entry name" value="Succ_DH/fum_Rdtase_Fe-S"/>
</dbReference>
<name>A0A6L7IU75_9ACTN</name>
<dbReference type="PANTHER" id="PTHR11921:SF29">
    <property type="entry name" value="SUCCINATE DEHYDROGENASE [UBIQUINONE] IRON-SULFUR SUBUNIT, MITOCHONDRIAL"/>
    <property type="match status" value="1"/>
</dbReference>
<dbReference type="SUPFAM" id="SSF46548">
    <property type="entry name" value="alpha-helical ferredoxin"/>
    <property type="match status" value="1"/>
</dbReference>
<dbReference type="PANTHER" id="PTHR11921">
    <property type="entry name" value="SUCCINATE DEHYDROGENASE IRON-SULFUR PROTEIN"/>
    <property type="match status" value="1"/>
</dbReference>
<dbReference type="EC" id="1.3.5.1" evidence="11"/>
<dbReference type="AlphaFoldDB" id="A0A6L7IU75"/>
<dbReference type="KEGG" id="egd:GS424_004720"/>
<organism evidence="12 13">
    <name type="scientific">Eggerthella guodeyinii</name>
    <dbReference type="NCBI Taxonomy" id="2690837"/>
    <lineage>
        <taxon>Bacteria</taxon>
        <taxon>Bacillati</taxon>
        <taxon>Actinomycetota</taxon>
        <taxon>Coriobacteriia</taxon>
        <taxon>Eggerthellales</taxon>
        <taxon>Eggerthellaceae</taxon>
        <taxon>Eggerthella</taxon>
    </lineage>
</organism>
<dbReference type="GO" id="GO:0022904">
    <property type="term" value="P:respiratory electron transport chain"/>
    <property type="evidence" value="ECO:0007669"/>
    <property type="project" value="TreeGrafter"/>
</dbReference>
<accession>A0A6L7IU75</accession>
<keyword evidence="10 11" id="KW-0003">3Fe-4S</keyword>
<dbReference type="InterPro" id="IPR036010">
    <property type="entry name" value="2Fe-2S_ferredoxin-like_sf"/>
</dbReference>
<comment type="cofactor">
    <cofactor evidence="11">
        <name>[3Fe-4S] cluster</name>
        <dbReference type="ChEBI" id="CHEBI:21137"/>
    </cofactor>
    <text evidence="11">Binds 1 [3Fe-4S] cluster.</text>
</comment>
<evidence type="ECO:0000256" key="6">
    <source>
        <dbReference type="ARBA" id="ARBA00022723"/>
    </source>
</evidence>
<dbReference type="InterPro" id="IPR050573">
    <property type="entry name" value="SDH/FRD_Iron-Sulfur"/>
</dbReference>
<evidence type="ECO:0000256" key="11">
    <source>
        <dbReference type="RuleBase" id="RU361237"/>
    </source>
</evidence>
<comment type="similarity">
    <text evidence="2 11">Belongs to the succinate dehydrogenase/fumarate reductase iron-sulfur protein family.</text>
</comment>
<comment type="catalytic activity">
    <reaction evidence="11">
        <text>a menaquinone + succinate = a menaquinol + fumarate</text>
        <dbReference type="Rhea" id="RHEA:27834"/>
        <dbReference type="Rhea" id="RHEA-COMP:9537"/>
        <dbReference type="Rhea" id="RHEA-COMP:9539"/>
        <dbReference type="ChEBI" id="CHEBI:16374"/>
        <dbReference type="ChEBI" id="CHEBI:18151"/>
        <dbReference type="ChEBI" id="CHEBI:29806"/>
        <dbReference type="ChEBI" id="CHEBI:30031"/>
        <dbReference type="EC" id="1.3.5.1"/>
    </reaction>
</comment>
<keyword evidence="4" id="KW-0816">Tricarboxylic acid cycle</keyword>
<reference evidence="12 13" key="1">
    <citation type="submission" date="2020-10" db="EMBL/GenBank/DDBJ databases">
        <title>Eggerthella sp. nov., isolated from human feces.</title>
        <authorList>
            <person name="Yajun G."/>
        </authorList>
    </citation>
    <scope>NUCLEOTIDE SEQUENCE [LARGE SCALE GENOMIC DNA]</scope>
    <source>
        <strain evidence="12 13">HF-1101</strain>
    </source>
</reference>
<evidence type="ECO:0000313" key="12">
    <source>
        <dbReference type="EMBL" id="QOS69150.1"/>
    </source>
</evidence>
<dbReference type="PROSITE" id="PS51085">
    <property type="entry name" value="2FE2S_FER_2"/>
    <property type="match status" value="1"/>
</dbReference>
<dbReference type="InterPro" id="IPR017900">
    <property type="entry name" value="4Fe4S_Fe_S_CS"/>
</dbReference>
<dbReference type="NCBIfam" id="TIGR00384">
    <property type="entry name" value="dhsB"/>
    <property type="match status" value="1"/>
</dbReference>
<comment type="cofactor">
    <cofactor evidence="11">
        <name>[4Fe-4S] cluster</name>
        <dbReference type="ChEBI" id="CHEBI:49883"/>
    </cofactor>
    <text evidence="11">Binds 1 [4Fe-4S] cluster.</text>
</comment>
<dbReference type="EMBL" id="CP063310">
    <property type="protein sequence ID" value="QOS69150.1"/>
    <property type="molecule type" value="Genomic_DNA"/>
</dbReference>
<keyword evidence="8 11" id="KW-0408">Iron</keyword>
<evidence type="ECO:0000256" key="8">
    <source>
        <dbReference type="ARBA" id="ARBA00023004"/>
    </source>
</evidence>
<evidence type="ECO:0000256" key="10">
    <source>
        <dbReference type="ARBA" id="ARBA00023291"/>
    </source>
</evidence>
<dbReference type="Proteomes" id="UP000478463">
    <property type="component" value="Chromosome"/>
</dbReference>
<sequence>MAEPITLNVQRFDPSTDAEPYVVAYEVPVDDAAANEVWTVLKALHYIHRNVEPITYDYNCRWGGCGRCGVAVDGVPKLACWARVEPGKSYRVEPLAGFPIVKDLMVDNARAYDRFVQSDLSIKTYRPMDEVRALDADVWWGKADGSDDAVSLKRFNRCRECMSCYTVCTALNDMNRWDSFIGPGAMMQIAARYLDTEDQSDRLSQAVFSGVSQCMHCGNCTSVCPAHIDIEAVNRKLLDDAVARGLIDGKEAATPSYPLL</sequence>
<dbReference type="GO" id="GO:0009055">
    <property type="term" value="F:electron transfer activity"/>
    <property type="evidence" value="ECO:0007669"/>
    <property type="project" value="InterPro"/>
</dbReference>
<comment type="pathway">
    <text evidence="1">Carbohydrate metabolism; tricarboxylic acid cycle.</text>
</comment>
<evidence type="ECO:0000256" key="1">
    <source>
        <dbReference type="ARBA" id="ARBA00005163"/>
    </source>
</evidence>
<dbReference type="Pfam" id="PF13085">
    <property type="entry name" value="Fer2_3"/>
    <property type="match status" value="1"/>
</dbReference>
<dbReference type="InterPro" id="IPR025192">
    <property type="entry name" value="Succ_DH/fum_Rdtase_N"/>
</dbReference>
<dbReference type="Pfam" id="PF13183">
    <property type="entry name" value="Fer4_8"/>
    <property type="match status" value="1"/>
</dbReference>
<evidence type="ECO:0000256" key="4">
    <source>
        <dbReference type="ARBA" id="ARBA00022532"/>
    </source>
</evidence>
<dbReference type="InterPro" id="IPR012675">
    <property type="entry name" value="Beta-grasp_dom_sf"/>
</dbReference>
<dbReference type="Gene3D" id="1.10.1060.10">
    <property type="entry name" value="Alpha-helical ferredoxin"/>
    <property type="match status" value="1"/>
</dbReference>
<dbReference type="Gene3D" id="3.10.20.30">
    <property type="match status" value="1"/>
</dbReference>
<dbReference type="RefSeq" id="WP_160942883.1">
    <property type="nucleotide sequence ID" value="NZ_CP063310.1"/>
</dbReference>
<dbReference type="SUPFAM" id="SSF54292">
    <property type="entry name" value="2Fe-2S ferredoxin-like"/>
    <property type="match status" value="1"/>
</dbReference>
<keyword evidence="5 11" id="KW-0001">2Fe-2S</keyword>